<evidence type="ECO:0000313" key="2">
    <source>
        <dbReference type="Proteomes" id="UP000006600"/>
    </source>
</evidence>
<accession>J8AGZ2</accession>
<sequence>MTNTIEVKQVEEKLIGLVGKLVELKLQEAETTEENINLIESIAHTEVDILREVKLLILPDRSHSLDDAIAELLMAKQEDCGAITDLNDYEGDSKREHQRLLDRATVTGDSLAHAWDCFIDEFNHYTAK</sequence>
<comment type="caution">
    <text evidence="1">The sequence shown here is derived from an EMBL/GenBank/DDBJ whole genome shotgun (WGS) entry which is preliminary data.</text>
</comment>
<name>J8AGZ2_BACCE</name>
<gene>
    <name evidence="1" type="ORF">IEE_03947</name>
</gene>
<dbReference type="HOGENOM" id="CLU_1955146_0_0_9"/>
<dbReference type="Proteomes" id="UP000006600">
    <property type="component" value="Unassembled WGS sequence"/>
</dbReference>
<evidence type="ECO:0000313" key="1">
    <source>
        <dbReference type="EMBL" id="EJQ42382.1"/>
    </source>
</evidence>
<proteinExistence type="predicted"/>
<dbReference type="AlphaFoldDB" id="J8AGZ2"/>
<dbReference type="RefSeq" id="WP_002201313.1">
    <property type="nucleotide sequence ID" value="NZ_JH791996.1"/>
</dbReference>
<protein>
    <submittedName>
        <fullName evidence="1">Uncharacterized protein</fullName>
    </submittedName>
</protein>
<dbReference type="EMBL" id="AHDJ01000034">
    <property type="protein sequence ID" value="EJQ42382.1"/>
    <property type="molecule type" value="Genomic_DNA"/>
</dbReference>
<organism evidence="1 2">
    <name type="scientific">Bacillus cereus BAG5X1-1</name>
    <dbReference type="NCBI Taxonomy" id="1053189"/>
    <lineage>
        <taxon>Bacteria</taxon>
        <taxon>Bacillati</taxon>
        <taxon>Bacillota</taxon>
        <taxon>Bacilli</taxon>
        <taxon>Bacillales</taxon>
        <taxon>Bacillaceae</taxon>
        <taxon>Bacillus</taxon>
        <taxon>Bacillus cereus group</taxon>
    </lineage>
</organism>
<dbReference type="PATRIC" id="fig|1053189.3.peg.4018"/>
<reference evidence="1 2" key="1">
    <citation type="submission" date="2012-04" db="EMBL/GenBank/DDBJ databases">
        <title>The Genome Sequence of Bacillus cereus BAG5X1-1.</title>
        <authorList>
            <consortium name="The Broad Institute Genome Sequencing Platform"/>
            <consortium name="The Broad Institute Genome Sequencing Center for Infectious Disease"/>
            <person name="Feldgarden M."/>
            <person name="Van der Auwera G.A."/>
            <person name="Mahillon J."/>
            <person name="Duprez V."/>
            <person name="Timmery S."/>
            <person name="Mattelet C."/>
            <person name="Dierick K."/>
            <person name="Sun M."/>
            <person name="Yu Z."/>
            <person name="Zhu L."/>
            <person name="Hu X."/>
            <person name="Shank E.B."/>
            <person name="Swiecicka I."/>
            <person name="Hansen B.M."/>
            <person name="Andrup L."/>
            <person name="Young S.K."/>
            <person name="Zeng Q."/>
            <person name="Gargeya S."/>
            <person name="Fitzgerald M."/>
            <person name="Haas B."/>
            <person name="Abouelleil A."/>
            <person name="Alvarado L."/>
            <person name="Arachchi H.M."/>
            <person name="Berlin A."/>
            <person name="Chapman S.B."/>
            <person name="Goldberg J."/>
            <person name="Griggs A."/>
            <person name="Gujja S."/>
            <person name="Hansen M."/>
            <person name="Howarth C."/>
            <person name="Imamovic A."/>
            <person name="Larimer J."/>
            <person name="McCowen C."/>
            <person name="Montmayeur A."/>
            <person name="Murphy C."/>
            <person name="Neiman D."/>
            <person name="Pearson M."/>
            <person name="Priest M."/>
            <person name="Roberts A."/>
            <person name="Saif S."/>
            <person name="Shea T."/>
            <person name="Sisk P."/>
            <person name="Sykes S."/>
            <person name="Wortman J."/>
            <person name="Nusbaum C."/>
            <person name="Birren B."/>
        </authorList>
    </citation>
    <scope>NUCLEOTIDE SEQUENCE [LARGE SCALE GENOMIC DNA]</scope>
    <source>
        <strain evidence="1 2">BAG5X1-1</strain>
    </source>
</reference>